<comment type="caution">
    <text evidence="2">The sequence shown here is derived from an EMBL/GenBank/DDBJ whole genome shotgun (WGS) entry which is preliminary data.</text>
</comment>
<accession>A0A9P7ZIN5</accession>
<evidence type="ECO:0000256" key="1">
    <source>
        <dbReference type="SAM" id="SignalP"/>
    </source>
</evidence>
<dbReference type="GeneID" id="70297027"/>
<gene>
    <name evidence="2" type="ORF">F5Z01DRAFT_690666</name>
</gene>
<dbReference type="OrthoDB" id="5345753at2759"/>
<dbReference type="AlphaFoldDB" id="A0A9P7ZIN5"/>
<feature type="chain" id="PRO_5040382038" evidence="1">
    <location>
        <begin position="20"/>
        <end position="464"/>
    </location>
</feature>
<reference evidence="2" key="1">
    <citation type="journal article" date="2021" name="IMA Fungus">
        <title>Genomic characterization of three marine fungi, including Emericellopsis atlantica sp. nov. with signatures of a generalist lifestyle and marine biomass degradation.</title>
        <authorList>
            <person name="Hagestad O.C."/>
            <person name="Hou L."/>
            <person name="Andersen J.H."/>
            <person name="Hansen E.H."/>
            <person name="Altermark B."/>
            <person name="Li C."/>
            <person name="Kuhnert E."/>
            <person name="Cox R.J."/>
            <person name="Crous P.W."/>
            <person name="Spatafora J.W."/>
            <person name="Lail K."/>
            <person name="Amirebrahimi M."/>
            <person name="Lipzen A."/>
            <person name="Pangilinan J."/>
            <person name="Andreopoulos W."/>
            <person name="Hayes R.D."/>
            <person name="Ng V."/>
            <person name="Grigoriev I.V."/>
            <person name="Jackson S.A."/>
            <person name="Sutton T.D.S."/>
            <person name="Dobson A.D.W."/>
            <person name="Rama T."/>
        </authorList>
    </citation>
    <scope>NUCLEOTIDE SEQUENCE</scope>
    <source>
        <strain evidence="2">TS7</strain>
    </source>
</reference>
<keyword evidence="1" id="KW-0732">Signal</keyword>
<keyword evidence="3" id="KW-1185">Reference proteome</keyword>
<proteinExistence type="predicted"/>
<protein>
    <submittedName>
        <fullName evidence="2">Uncharacterized protein</fullName>
    </submittedName>
</protein>
<dbReference type="Proteomes" id="UP000887229">
    <property type="component" value="Unassembled WGS sequence"/>
</dbReference>
<name>A0A9P7ZIN5_9HYPO</name>
<organism evidence="2 3">
    <name type="scientific">Emericellopsis atlantica</name>
    <dbReference type="NCBI Taxonomy" id="2614577"/>
    <lineage>
        <taxon>Eukaryota</taxon>
        <taxon>Fungi</taxon>
        <taxon>Dikarya</taxon>
        <taxon>Ascomycota</taxon>
        <taxon>Pezizomycotina</taxon>
        <taxon>Sordariomycetes</taxon>
        <taxon>Hypocreomycetidae</taxon>
        <taxon>Hypocreales</taxon>
        <taxon>Bionectriaceae</taxon>
        <taxon>Emericellopsis</taxon>
    </lineage>
</organism>
<sequence length="464" mass="50432">MLLWGTLTSLLPLFSTVAASPVGRQLDVDCSPDSSSGLKTECWAALEMDKYIADWMAANGTAAGCDTLGFAQCYLQFNGLTTLTCDRITSSTCPPPSSRFEYSSDQHFYALWNIYAVYQFFTQYSQALSNGASLAGQTVDKIVATVAPPVEAQQPVSSLMNVLGSTIGVASLFTGAIPGDAGTILGLIQTGLSQALLAKKNLPETLVKSSQTANDRFIQLGDIGSSLANLVKDYQNNLLETVASIQRDHTLFIAACGQGGFSQRVTASLTIQSAQLYRQLQLFILSSALKANGIVSAKSTGFDALQVATQTDAISCTALSPGGFCNQWWLDGEGNTYSFHNPRDTRNTHIDLTKTIVQEEWATLDQVFKIEDCAGKEPEFDAASLGVSCLATHGFCEWNYQSNLLDARREPQFKNCPDDPNWGYLCSSWENRILVPESYLGPLLIKDRFGGSQICKKRKSDRKL</sequence>
<evidence type="ECO:0000313" key="2">
    <source>
        <dbReference type="EMBL" id="KAG9252426.1"/>
    </source>
</evidence>
<feature type="signal peptide" evidence="1">
    <location>
        <begin position="1"/>
        <end position="19"/>
    </location>
</feature>
<dbReference type="EMBL" id="MU251262">
    <property type="protein sequence ID" value="KAG9252426.1"/>
    <property type="molecule type" value="Genomic_DNA"/>
</dbReference>
<evidence type="ECO:0000313" key="3">
    <source>
        <dbReference type="Proteomes" id="UP000887229"/>
    </source>
</evidence>
<dbReference type="RefSeq" id="XP_046116350.1">
    <property type="nucleotide sequence ID" value="XM_046266124.1"/>
</dbReference>